<organism evidence="1 2">
    <name type="scientific">Pleurodeles waltl</name>
    <name type="common">Iberian ribbed newt</name>
    <dbReference type="NCBI Taxonomy" id="8319"/>
    <lineage>
        <taxon>Eukaryota</taxon>
        <taxon>Metazoa</taxon>
        <taxon>Chordata</taxon>
        <taxon>Craniata</taxon>
        <taxon>Vertebrata</taxon>
        <taxon>Euteleostomi</taxon>
        <taxon>Amphibia</taxon>
        <taxon>Batrachia</taxon>
        <taxon>Caudata</taxon>
        <taxon>Salamandroidea</taxon>
        <taxon>Salamandridae</taxon>
        <taxon>Pleurodelinae</taxon>
        <taxon>Pleurodeles</taxon>
    </lineage>
</organism>
<evidence type="ECO:0000313" key="1">
    <source>
        <dbReference type="EMBL" id="KAJ1117648.1"/>
    </source>
</evidence>
<gene>
    <name evidence="1" type="ORF">NDU88_005845</name>
</gene>
<dbReference type="Proteomes" id="UP001066276">
    <property type="component" value="Chromosome 8"/>
</dbReference>
<name>A0AAV7NTE8_PLEWA</name>
<sequence length="128" mass="13690">MDLKMTVPAGAFPSHHGFNTSKRQGIKSSDARYLVRPLSIRPGLATGSTSPPDQPKSVGLCEDQLGRGCPAFQGDPLAPAMHHSDMQCYALASENYVDPSLPPSRLTTCNAIGLLLEHLLPSLYCLDA</sequence>
<accession>A0AAV7NTE8</accession>
<dbReference type="AlphaFoldDB" id="A0AAV7NTE8"/>
<proteinExistence type="predicted"/>
<keyword evidence="2" id="KW-1185">Reference proteome</keyword>
<comment type="caution">
    <text evidence="1">The sequence shown here is derived from an EMBL/GenBank/DDBJ whole genome shotgun (WGS) entry which is preliminary data.</text>
</comment>
<protein>
    <submittedName>
        <fullName evidence="1">Uncharacterized protein</fullName>
    </submittedName>
</protein>
<dbReference type="EMBL" id="JANPWB010000012">
    <property type="protein sequence ID" value="KAJ1117648.1"/>
    <property type="molecule type" value="Genomic_DNA"/>
</dbReference>
<evidence type="ECO:0000313" key="2">
    <source>
        <dbReference type="Proteomes" id="UP001066276"/>
    </source>
</evidence>
<reference evidence="1" key="1">
    <citation type="journal article" date="2022" name="bioRxiv">
        <title>Sequencing and chromosome-scale assembly of the giantPleurodeles waltlgenome.</title>
        <authorList>
            <person name="Brown T."/>
            <person name="Elewa A."/>
            <person name="Iarovenko S."/>
            <person name="Subramanian E."/>
            <person name="Araus A.J."/>
            <person name="Petzold A."/>
            <person name="Susuki M."/>
            <person name="Suzuki K.-i.T."/>
            <person name="Hayashi T."/>
            <person name="Toyoda A."/>
            <person name="Oliveira C."/>
            <person name="Osipova E."/>
            <person name="Leigh N.D."/>
            <person name="Simon A."/>
            <person name="Yun M.H."/>
        </authorList>
    </citation>
    <scope>NUCLEOTIDE SEQUENCE</scope>
    <source>
        <strain evidence="1">20211129_DDA</strain>
        <tissue evidence="1">Liver</tissue>
    </source>
</reference>